<sequence>MTNDVHDEPSQAAEAAAEAPAPARRPRRLLPLVSGAAALLVVAGGGVWAVGALQDAPRTAPTVVWAEPSGAATATPEAAPRAGLGGRLLPLPPGYELGPDIGEFGNDSVLGAAQAVAMLKEGGRGLPAGERERNDKAVDTLKVQGVALRSYTDSHFVTEMRLSQMRNTAAIKDLNAFQSEFAHALKAFRAGPKIDGHANAVCFLLPKADKLKLDAMFCNAYEGDVMVSTYTYAAAPLDTGAAAGLLRKQLDLIKSPGESV</sequence>
<accession>A0ABV9UEW1</accession>
<comment type="caution">
    <text evidence="3">The sequence shown here is derived from an EMBL/GenBank/DDBJ whole genome shotgun (WGS) entry which is preliminary data.</text>
</comment>
<keyword evidence="2" id="KW-1133">Transmembrane helix</keyword>
<evidence type="ECO:0008006" key="5">
    <source>
        <dbReference type="Google" id="ProtNLM"/>
    </source>
</evidence>
<dbReference type="RefSeq" id="WP_344372298.1">
    <property type="nucleotide sequence ID" value="NZ_BAAASQ010000005.1"/>
</dbReference>
<evidence type="ECO:0000313" key="3">
    <source>
        <dbReference type="EMBL" id="MFC4955028.1"/>
    </source>
</evidence>
<reference evidence="4" key="1">
    <citation type="journal article" date="2019" name="Int. J. Syst. Evol. Microbiol.">
        <title>The Global Catalogue of Microorganisms (GCM) 10K type strain sequencing project: providing services to taxonomists for standard genome sequencing and annotation.</title>
        <authorList>
            <consortium name="The Broad Institute Genomics Platform"/>
            <consortium name="The Broad Institute Genome Sequencing Center for Infectious Disease"/>
            <person name="Wu L."/>
            <person name="Ma J."/>
        </authorList>
    </citation>
    <scope>NUCLEOTIDE SEQUENCE [LARGE SCALE GENOMIC DNA]</scope>
    <source>
        <strain evidence="4">CCM 7224</strain>
    </source>
</reference>
<evidence type="ECO:0000313" key="4">
    <source>
        <dbReference type="Proteomes" id="UP001595834"/>
    </source>
</evidence>
<protein>
    <recommendedName>
        <fullName evidence="5">Secreted protein</fullName>
    </recommendedName>
</protein>
<feature type="transmembrane region" description="Helical" evidence="2">
    <location>
        <begin position="29"/>
        <end position="51"/>
    </location>
</feature>
<feature type="region of interest" description="Disordered" evidence="1">
    <location>
        <begin position="1"/>
        <end position="25"/>
    </location>
</feature>
<dbReference type="EMBL" id="JBHSIZ010000002">
    <property type="protein sequence ID" value="MFC4955028.1"/>
    <property type="molecule type" value="Genomic_DNA"/>
</dbReference>
<evidence type="ECO:0000256" key="2">
    <source>
        <dbReference type="SAM" id="Phobius"/>
    </source>
</evidence>
<dbReference type="Proteomes" id="UP001595834">
    <property type="component" value="Unassembled WGS sequence"/>
</dbReference>
<organism evidence="3 4">
    <name type="scientific">Streptomyces mauvecolor</name>
    <dbReference type="NCBI Taxonomy" id="58345"/>
    <lineage>
        <taxon>Bacteria</taxon>
        <taxon>Bacillati</taxon>
        <taxon>Actinomycetota</taxon>
        <taxon>Actinomycetes</taxon>
        <taxon>Kitasatosporales</taxon>
        <taxon>Streptomycetaceae</taxon>
        <taxon>Streptomyces</taxon>
    </lineage>
</organism>
<name>A0ABV9UEW1_9ACTN</name>
<proteinExistence type="predicted"/>
<keyword evidence="2" id="KW-0812">Transmembrane</keyword>
<feature type="compositionally biased region" description="Low complexity" evidence="1">
    <location>
        <begin position="12"/>
        <end position="22"/>
    </location>
</feature>
<gene>
    <name evidence="3" type="ORF">ACFPFX_01770</name>
</gene>
<keyword evidence="2" id="KW-0472">Membrane</keyword>
<evidence type="ECO:0000256" key="1">
    <source>
        <dbReference type="SAM" id="MobiDB-lite"/>
    </source>
</evidence>
<keyword evidence="4" id="KW-1185">Reference proteome</keyword>